<dbReference type="Gene3D" id="3.40.50.11310">
    <property type="entry name" value="Bacterial phosphonate metabolism protein PhnH"/>
    <property type="match status" value="1"/>
</dbReference>
<keyword evidence="2" id="KW-1185">Reference proteome</keyword>
<sequence>MQVSALEGGFSDAPVQAARAFRAAMSAMARPGTIETVTDATPPAPLSVAAGVLALTLLDPETPVYLAGALDCPQVREWITFHTGAPIAGRSTCAFALGRWADLVPLPGYRIGTSSYPDRSATLIAEVDLLEPSGTTLSGPGIMGVSVLSLPETETIQANHAQFPLGVDFFLTCGDRLAGLPRSTKVEAL</sequence>
<gene>
    <name evidence="1" type="ORF">SAMN04488092_10371</name>
</gene>
<evidence type="ECO:0000313" key="2">
    <source>
        <dbReference type="Proteomes" id="UP000198634"/>
    </source>
</evidence>
<evidence type="ECO:0000313" key="1">
    <source>
        <dbReference type="EMBL" id="SEP94475.1"/>
    </source>
</evidence>
<dbReference type="GO" id="GO:0019634">
    <property type="term" value="P:organic phosphonate metabolic process"/>
    <property type="evidence" value="ECO:0007669"/>
    <property type="project" value="InterPro"/>
</dbReference>
<dbReference type="SUPFAM" id="SSF159709">
    <property type="entry name" value="PhnH-like"/>
    <property type="match status" value="1"/>
</dbReference>
<dbReference type="Proteomes" id="UP000198634">
    <property type="component" value="Unassembled WGS sequence"/>
</dbReference>
<organism evidence="1 2">
    <name type="scientific">Thalassovita taeanensis</name>
    <dbReference type="NCBI Taxonomy" id="657014"/>
    <lineage>
        <taxon>Bacteria</taxon>
        <taxon>Pseudomonadati</taxon>
        <taxon>Pseudomonadota</taxon>
        <taxon>Alphaproteobacteria</taxon>
        <taxon>Rhodobacterales</taxon>
        <taxon>Roseobacteraceae</taxon>
        <taxon>Thalassovita</taxon>
    </lineage>
</organism>
<reference evidence="1 2" key="1">
    <citation type="submission" date="2016-10" db="EMBL/GenBank/DDBJ databases">
        <authorList>
            <person name="de Groot N.N."/>
        </authorList>
    </citation>
    <scope>NUCLEOTIDE SEQUENCE [LARGE SCALE GENOMIC DNA]</scope>
    <source>
        <strain evidence="1 2">DSM 22007</strain>
    </source>
</reference>
<dbReference type="EMBL" id="FOEP01000003">
    <property type="protein sequence ID" value="SEP94475.1"/>
    <property type="molecule type" value="Genomic_DNA"/>
</dbReference>
<dbReference type="STRING" id="657014.SAMN04488092_10371"/>
<dbReference type="InterPro" id="IPR008772">
    <property type="entry name" value="Phosphonate_metab_PhnH"/>
</dbReference>
<dbReference type="NCBIfam" id="TIGR03292">
    <property type="entry name" value="PhnH_redo"/>
    <property type="match status" value="1"/>
</dbReference>
<dbReference type="RefSeq" id="WP_090268801.1">
    <property type="nucleotide sequence ID" value="NZ_FOEP01000003.1"/>
</dbReference>
<name>A0A1H9BZM3_9RHOB</name>
<dbReference type="OrthoDB" id="9814509at2"/>
<dbReference type="InterPro" id="IPR038058">
    <property type="entry name" value="PhnH-like_sp"/>
</dbReference>
<proteinExistence type="predicted"/>
<accession>A0A1H9BZM3</accession>
<dbReference type="AlphaFoldDB" id="A0A1H9BZM3"/>
<dbReference type="Pfam" id="PF05845">
    <property type="entry name" value="PhnH"/>
    <property type="match status" value="1"/>
</dbReference>
<dbReference type="PIRSF" id="PIRSF020680">
    <property type="entry name" value="PhnH"/>
    <property type="match status" value="1"/>
</dbReference>
<protein>
    <submittedName>
        <fullName evidence="1">Alpha-D-ribose 1-methylphosphonate 5-triphosphate synthase subunit PhnH</fullName>
    </submittedName>
</protein>